<keyword evidence="4" id="KW-0479">Metal-binding</keyword>
<keyword evidence="3" id="KW-0808">Transferase</keyword>
<dbReference type="Gene3D" id="1.20.120.1750">
    <property type="match status" value="1"/>
</dbReference>
<feature type="region of interest" description="Disordered" evidence="9">
    <location>
        <begin position="1"/>
        <end position="195"/>
    </location>
</feature>
<evidence type="ECO:0000256" key="3">
    <source>
        <dbReference type="ARBA" id="ARBA00022679"/>
    </source>
</evidence>
<dbReference type="InterPro" id="IPR044066">
    <property type="entry name" value="TRIAD_supradom"/>
</dbReference>
<dbReference type="PANTHER" id="PTHR11685">
    <property type="entry name" value="RBR FAMILY RING FINGER AND IBR DOMAIN-CONTAINING"/>
    <property type="match status" value="1"/>
</dbReference>
<sequence>MATAASGDGGRRRQGRGGGSGGDIGGVGDADGDAEGGVREEDEGGDEERRRRREEREREGRNIYVYAPAREKRSPRRQDVRVEACSGEEELSAVEEERSDGREREERRSSGHRRRRRLVEEEGGARHRSSASLSRSKTSSQRKESSQPFSFLRRTLSSASARPDARPVIKRAHTTSNTHLPKKTHESTGPQTPKRSIFLDMFTPAIKEEEPVKLVECLTCLSDDIPRRKSAKLKCGHRMCHSCLRRIFKLSVTDPQHMPPKCCTADCIPLNHVDKLFDIPFKKLWNRKFQEYTTKNRIYCPSRRCGEWIRPGSYGHDGKGGGGKFGKCGRCKTKVCILCSGKWHGKRECPGDEETNRLLEAAKEAGWQRCYSCRTMVELKEGCNHMTCRCTAEFCMLCGLKWKICACPWFNYDNIADNDRLGHMRVHLPPPPPRAAFPAVHNQIPIPPPPRPPRLRRRNPDDLARGMRGLIINAPSPPPPAPPPVPVAEWNYGFGVWNAADHHMNETYRRPAPAPPQEVYVARGNYSPPAPPAPPAPPPLAQAAALEALNAGSSQAATLQREREMREESGRREEGERVAREERRRRRRDRDREAAAAAAAAEAGVRSSVMAGLGGRGRGSGRVGAWRTHVGLGVEPEEGVISVV</sequence>
<keyword evidence="7" id="KW-0833">Ubl conjugation pathway</keyword>
<dbReference type="EMBL" id="GL573183">
    <property type="protein sequence ID" value="ELR03510.1"/>
    <property type="molecule type" value="Genomic_DNA"/>
</dbReference>
<dbReference type="AlphaFoldDB" id="L8FRA1"/>
<dbReference type="InterPro" id="IPR017907">
    <property type="entry name" value="Znf_RING_CS"/>
</dbReference>
<dbReference type="PROSITE" id="PS51873">
    <property type="entry name" value="TRIAD"/>
    <property type="match status" value="1"/>
</dbReference>
<comment type="catalytic activity">
    <reaction evidence="1">
        <text>[E2 ubiquitin-conjugating enzyme]-S-ubiquitinyl-L-cysteine + [acceptor protein]-L-lysine = [E2 ubiquitin-conjugating enzyme]-L-cysteine + [acceptor protein]-N(6)-ubiquitinyl-L-lysine.</text>
        <dbReference type="EC" id="2.3.2.31"/>
    </reaction>
</comment>
<dbReference type="VEuPathDB" id="FungiDB:GMDG_01261"/>
<evidence type="ECO:0000256" key="7">
    <source>
        <dbReference type="ARBA" id="ARBA00022786"/>
    </source>
</evidence>
<feature type="domain" description="RING-type" evidence="10">
    <location>
        <begin position="213"/>
        <end position="416"/>
    </location>
</feature>
<feature type="compositionally biased region" description="Gly residues" evidence="9">
    <location>
        <begin position="16"/>
        <end position="29"/>
    </location>
</feature>
<dbReference type="GO" id="GO:0061630">
    <property type="term" value="F:ubiquitin protein ligase activity"/>
    <property type="evidence" value="ECO:0007669"/>
    <property type="project" value="UniProtKB-EC"/>
</dbReference>
<gene>
    <name evidence="11" type="ORF">GMDG_01261</name>
</gene>
<proteinExistence type="predicted"/>
<feature type="compositionally biased region" description="Low complexity" evidence="9">
    <location>
        <begin position="130"/>
        <end position="139"/>
    </location>
</feature>
<feature type="region of interest" description="Disordered" evidence="9">
    <location>
        <begin position="552"/>
        <end position="591"/>
    </location>
</feature>
<dbReference type="Gene3D" id="3.30.40.10">
    <property type="entry name" value="Zinc/RING finger domain, C3HC4 (zinc finger)"/>
    <property type="match status" value="1"/>
</dbReference>
<evidence type="ECO:0000259" key="10">
    <source>
        <dbReference type="PROSITE" id="PS51873"/>
    </source>
</evidence>
<evidence type="ECO:0000256" key="1">
    <source>
        <dbReference type="ARBA" id="ARBA00001798"/>
    </source>
</evidence>
<evidence type="ECO:0000256" key="2">
    <source>
        <dbReference type="ARBA" id="ARBA00012251"/>
    </source>
</evidence>
<feature type="compositionally biased region" description="Acidic residues" evidence="9">
    <location>
        <begin position="30"/>
        <end position="46"/>
    </location>
</feature>
<dbReference type="InParanoid" id="L8FRA1"/>
<evidence type="ECO:0000256" key="5">
    <source>
        <dbReference type="ARBA" id="ARBA00022737"/>
    </source>
</evidence>
<evidence type="ECO:0000313" key="11">
    <source>
        <dbReference type="EMBL" id="ELR03510.1"/>
    </source>
</evidence>
<dbReference type="EC" id="2.3.2.31" evidence="2"/>
<dbReference type="SMART" id="SM00647">
    <property type="entry name" value="IBR"/>
    <property type="match status" value="1"/>
</dbReference>
<dbReference type="InterPro" id="IPR002867">
    <property type="entry name" value="IBR_dom"/>
</dbReference>
<dbReference type="InterPro" id="IPR031127">
    <property type="entry name" value="E3_UB_ligase_RBR"/>
</dbReference>
<keyword evidence="12" id="KW-1185">Reference proteome</keyword>
<evidence type="ECO:0000256" key="9">
    <source>
        <dbReference type="SAM" id="MobiDB-lite"/>
    </source>
</evidence>
<dbReference type="PROSITE" id="PS00518">
    <property type="entry name" value="ZF_RING_1"/>
    <property type="match status" value="1"/>
</dbReference>
<evidence type="ECO:0000313" key="12">
    <source>
        <dbReference type="Proteomes" id="UP000011064"/>
    </source>
</evidence>
<keyword evidence="6" id="KW-0863">Zinc-finger</keyword>
<dbReference type="InterPro" id="IPR013083">
    <property type="entry name" value="Znf_RING/FYVE/PHD"/>
</dbReference>
<dbReference type="GO" id="GO:0016567">
    <property type="term" value="P:protein ubiquitination"/>
    <property type="evidence" value="ECO:0007669"/>
    <property type="project" value="InterPro"/>
</dbReference>
<dbReference type="SUPFAM" id="SSF57850">
    <property type="entry name" value="RING/U-box"/>
    <property type="match status" value="3"/>
</dbReference>
<dbReference type="Proteomes" id="UP000011064">
    <property type="component" value="Unassembled WGS sequence"/>
</dbReference>
<name>L8FRA1_PSED2</name>
<dbReference type="Pfam" id="PF01485">
    <property type="entry name" value="IBR"/>
    <property type="match status" value="1"/>
</dbReference>
<dbReference type="GO" id="GO:0008270">
    <property type="term" value="F:zinc ion binding"/>
    <property type="evidence" value="ECO:0007669"/>
    <property type="project" value="UniProtKB-KW"/>
</dbReference>
<protein>
    <recommendedName>
        <fullName evidence="2">RBR-type E3 ubiquitin transferase</fullName>
        <ecNumber evidence="2">2.3.2.31</ecNumber>
    </recommendedName>
</protein>
<evidence type="ECO:0000256" key="4">
    <source>
        <dbReference type="ARBA" id="ARBA00022723"/>
    </source>
</evidence>
<keyword evidence="8" id="KW-0862">Zinc</keyword>
<evidence type="ECO:0000256" key="8">
    <source>
        <dbReference type="ARBA" id="ARBA00022833"/>
    </source>
</evidence>
<dbReference type="STRING" id="658429.L8FRA1"/>
<feature type="compositionally biased region" description="Basic and acidic residues" evidence="9">
    <location>
        <begin position="95"/>
        <end position="109"/>
    </location>
</feature>
<dbReference type="OrthoDB" id="9977870at2759"/>
<feature type="compositionally biased region" description="Basic and acidic residues" evidence="9">
    <location>
        <begin position="69"/>
        <end position="82"/>
    </location>
</feature>
<reference evidence="12" key="1">
    <citation type="submission" date="2010-09" db="EMBL/GenBank/DDBJ databases">
        <title>The genome sequence of Geomyces destructans 20631-21.</title>
        <authorList>
            <consortium name="The Broad Institute Genome Sequencing Platform"/>
            <person name="Cuomo C.A."/>
            <person name="Blehert D.S."/>
            <person name="Lorch J.M."/>
            <person name="Young S.K."/>
            <person name="Zeng Q."/>
            <person name="Gargeya S."/>
            <person name="Fitzgerald M."/>
            <person name="Haas B."/>
            <person name="Abouelleil A."/>
            <person name="Alvarado L."/>
            <person name="Arachchi H.M."/>
            <person name="Berlin A."/>
            <person name="Brown A."/>
            <person name="Chapman S.B."/>
            <person name="Chen Z."/>
            <person name="Dunbar C."/>
            <person name="Freedman E."/>
            <person name="Gearin G."/>
            <person name="Gellesch M."/>
            <person name="Goldberg J."/>
            <person name="Griggs A."/>
            <person name="Gujja S."/>
            <person name="Heiman D."/>
            <person name="Howarth C."/>
            <person name="Larson L."/>
            <person name="Lui A."/>
            <person name="MacDonald P.J.P."/>
            <person name="Montmayeur A."/>
            <person name="Murphy C."/>
            <person name="Neiman D."/>
            <person name="Pearson M."/>
            <person name="Priest M."/>
            <person name="Roberts A."/>
            <person name="Saif S."/>
            <person name="Shea T."/>
            <person name="Shenoy N."/>
            <person name="Sisk P."/>
            <person name="Stolte C."/>
            <person name="Sykes S."/>
            <person name="Wortman J."/>
            <person name="Nusbaum C."/>
            <person name="Birren B."/>
        </authorList>
    </citation>
    <scope>NUCLEOTIDE SEQUENCE [LARGE SCALE GENOMIC DNA]</scope>
    <source>
        <strain evidence="12">ATCC MYA-4855 / 20631-21</strain>
    </source>
</reference>
<evidence type="ECO:0000256" key="6">
    <source>
        <dbReference type="ARBA" id="ARBA00022771"/>
    </source>
</evidence>
<dbReference type="HOGENOM" id="CLU_015887_2_0_1"/>
<accession>L8FRA1</accession>
<dbReference type="CDD" id="cd22584">
    <property type="entry name" value="Rcat_RBR_unk"/>
    <property type="match status" value="1"/>
</dbReference>
<organism evidence="11 12">
    <name type="scientific">Pseudogymnoascus destructans (strain ATCC MYA-4855 / 20631-21)</name>
    <name type="common">Bat white-nose syndrome fungus</name>
    <name type="synonym">Geomyces destructans</name>
    <dbReference type="NCBI Taxonomy" id="658429"/>
    <lineage>
        <taxon>Eukaryota</taxon>
        <taxon>Fungi</taxon>
        <taxon>Dikarya</taxon>
        <taxon>Ascomycota</taxon>
        <taxon>Pezizomycotina</taxon>
        <taxon>Leotiomycetes</taxon>
        <taxon>Thelebolales</taxon>
        <taxon>Thelebolaceae</taxon>
        <taxon>Pseudogymnoascus</taxon>
    </lineage>
</organism>
<feature type="compositionally biased region" description="Basic and acidic residues" evidence="9">
    <location>
        <begin position="560"/>
        <end position="582"/>
    </location>
</feature>
<keyword evidence="5" id="KW-0677">Repeat</keyword>